<dbReference type="EMBL" id="CAKMRJ010005634">
    <property type="protein sequence ID" value="CAH1450624.1"/>
    <property type="molecule type" value="Genomic_DNA"/>
</dbReference>
<accession>A0AAU9PKL8</accession>
<evidence type="ECO:0000313" key="2">
    <source>
        <dbReference type="Proteomes" id="UP001157418"/>
    </source>
</evidence>
<dbReference type="AlphaFoldDB" id="A0AAU9PKL8"/>
<proteinExistence type="predicted"/>
<organism evidence="1 2">
    <name type="scientific">Lactuca virosa</name>
    <dbReference type="NCBI Taxonomy" id="75947"/>
    <lineage>
        <taxon>Eukaryota</taxon>
        <taxon>Viridiplantae</taxon>
        <taxon>Streptophyta</taxon>
        <taxon>Embryophyta</taxon>
        <taxon>Tracheophyta</taxon>
        <taxon>Spermatophyta</taxon>
        <taxon>Magnoliopsida</taxon>
        <taxon>eudicotyledons</taxon>
        <taxon>Gunneridae</taxon>
        <taxon>Pentapetalae</taxon>
        <taxon>asterids</taxon>
        <taxon>campanulids</taxon>
        <taxon>Asterales</taxon>
        <taxon>Asteraceae</taxon>
        <taxon>Cichorioideae</taxon>
        <taxon>Cichorieae</taxon>
        <taxon>Lactucinae</taxon>
        <taxon>Lactuca</taxon>
    </lineage>
</organism>
<dbReference type="Proteomes" id="UP001157418">
    <property type="component" value="Unassembled WGS sequence"/>
</dbReference>
<protein>
    <submittedName>
        <fullName evidence="1">Uncharacterized protein</fullName>
    </submittedName>
</protein>
<comment type="caution">
    <text evidence="1">The sequence shown here is derived from an EMBL/GenBank/DDBJ whole genome shotgun (WGS) entry which is preliminary data.</text>
</comment>
<keyword evidence="2" id="KW-1185">Reference proteome</keyword>
<gene>
    <name evidence="1" type="ORF">LVIROSA_LOCUS36042</name>
</gene>
<evidence type="ECO:0000313" key="1">
    <source>
        <dbReference type="EMBL" id="CAH1450624.1"/>
    </source>
</evidence>
<name>A0AAU9PKL8_9ASTR</name>
<reference evidence="1 2" key="1">
    <citation type="submission" date="2022-01" db="EMBL/GenBank/DDBJ databases">
        <authorList>
            <person name="Xiong W."/>
            <person name="Schranz E."/>
        </authorList>
    </citation>
    <scope>NUCLEOTIDE SEQUENCE [LARGE SCALE GENOMIC DNA]</scope>
</reference>
<sequence>MQLQLQDSFIKILRQLAPTWVLSSNNMSLENWVNQLILGIKNFFKSKTSNGDENTLTYRLSLFLPVASSSRPRSRSVVDSGSAYLLIIELLFRGNYIVLIQTTFFLIQEATDS</sequence>